<dbReference type="InterPro" id="IPR015421">
    <property type="entry name" value="PyrdxlP-dep_Trfase_major"/>
</dbReference>
<dbReference type="PANTHER" id="PTHR43586:SF21">
    <property type="entry name" value="PYRIDOXAL PHOSPHATE (PLP)-DEPENDENT ASPARTATE AMINOTRANSFERASE SUPERFAMILY"/>
    <property type="match status" value="1"/>
</dbReference>
<evidence type="ECO:0000313" key="2">
    <source>
        <dbReference type="EMBL" id="MVU75748.1"/>
    </source>
</evidence>
<dbReference type="InterPro" id="IPR000192">
    <property type="entry name" value="Aminotrans_V_dom"/>
</dbReference>
<dbReference type="PANTHER" id="PTHR43586">
    <property type="entry name" value="CYSTEINE DESULFURASE"/>
    <property type="match status" value="1"/>
</dbReference>
<comment type="caution">
    <text evidence="2">The sequence shown here is derived from an EMBL/GenBank/DDBJ whole genome shotgun (WGS) entry which is preliminary data.</text>
</comment>
<evidence type="ECO:0000259" key="1">
    <source>
        <dbReference type="Pfam" id="PF00266"/>
    </source>
</evidence>
<dbReference type="InterPro" id="IPR015424">
    <property type="entry name" value="PyrdxlP-dep_Trfase"/>
</dbReference>
<keyword evidence="3" id="KW-1185">Reference proteome</keyword>
<organism evidence="2 3">
    <name type="scientific">Nocardia terrae</name>
    <dbReference type="NCBI Taxonomy" id="2675851"/>
    <lineage>
        <taxon>Bacteria</taxon>
        <taxon>Bacillati</taxon>
        <taxon>Actinomycetota</taxon>
        <taxon>Actinomycetes</taxon>
        <taxon>Mycobacteriales</taxon>
        <taxon>Nocardiaceae</taxon>
        <taxon>Nocardia</taxon>
    </lineage>
</organism>
<dbReference type="Pfam" id="PF00266">
    <property type="entry name" value="Aminotran_5"/>
    <property type="match status" value="1"/>
</dbReference>
<dbReference type="AlphaFoldDB" id="A0A7K1UPB6"/>
<evidence type="ECO:0000313" key="3">
    <source>
        <dbReference type="Proteomes" id="UP000466794"/>
    </source>
</evidence>
<dbReference type="GO" id="GO:0008483">
    <property type="term" value="F:transaminase activity"/>
    <property type="evidence" value="ECO:0007669"/>
    <property type="project" value="UniProtKB-KW"/>
</dbReference>
<proteinExistence type="predicted"/>
<dbReference type="EMBL" id="WRPP01000001">
    <property type="protein sequence ID" value="MVU75748.1"/>
    <property type="molecule type" value="Genomic_DNA"/>
</dbReference>
<dbReference type="Gene3D" id="3.40.640.10">
    <property type="entry name" value="Type I PLP-dependent aspartate aminotransferase-like (Major domain)"/>
    <property type="match status" value="1"/>
</dbReference>
<dbReference type="Gene3D" id="3.90.1150.10">
    <property type="entry name" value="Aspartate Aminotransferase, domain 1"/>
    <property type="match status" value="1"/>
</dbReference>
<sequence>MTTAPAFESIVRAEFAPTTTYLNAASYGLLPKSVLAAVTTADEQRAHGEFDIPGVDSIIDECRAAFGRLTGFAASRVAVGSQVSQLVGLVAQSLRPGANVLVPEHEFNSVLWPFLVRGDLNVRVVPLAELPGAIRSGDDVVAAAVVQSADGAVLDVARTVAAARAHGARVLFDLSQAVGWLPVHDTGADWIVSVGYKWLLGPKGTAFLAGTPAALDDLSPVAAGWYAGYNPWETCYDGPLRLAEDARRFDVGPVWQAWIGQRRSLELIEGVGIDTIHRHDVALADRLRKGLGLPEGNSAVVSLEVSEPALERVRAARVVGAMRAGRLRLACHLYNTEEDVDRALDALIG</sequence>
<dbReference type="RefSeq" id="WP_157354502.1">
    <property type="nucleotide sequence ID" value="NZ_WRPP01000001.1"/>
</dbReference>
<reference evidence="2 3" key="1">
    <citation type="submission" date="2019-12" db="EMBL/GenBank/DDBJ databases">
        <title>Nocardia sp. nov. ET3-3 isolated from soil.</title>
        <authorList>
            <person name="Kanchanasin P."/>
            <person name="Tanasupawat S."/>
            <person name="Yuki M."/>
            <person name="Kudo T."/>
        </authorList>
    </citation>
    <scope>NUCLEOTIDE SEQUENCE [LARGE SCALE GENOMIC DNA]</scope>
    <source>
        <strain evidence="2 3">ET3-3</strain>
    </source>
</reference>
<dbReference type="InterPro" id="IPR015422">
    <property type="entry name" value="PyrdxlP-dep_Trfase_small"/>
</dbReference>
<feature type="domain" description="Aminotransferase class V" evidence="1">
    <location>
        <begin position="84"/>
        <end position="292"/>
    </location>
</feature>
<accession>A0A7K1UPB6</accession>
<keyword evidence="2" id="KW-0032">Aminotransferase</keyword>
<keyword evidence="2" id="KW-0808">Transferase</keyword>
<gene>
    <name evidence="2" type="ORF">GPX89_00640</name>
</gene>
<dbReference type="SUPFAM" id="SSF53383">
    <property type="entry name" value="PLP-dependent transferases"/>
    <property type="match status" value="1"/>
</dbReference>
<protein>
    <submittedName>
        <fullName evidence="2">Aminotransferase class V-fold PLP-dependent enzyme</fullName>
    </submittedName>
</protein>
<dbReference type="Proteomes" id="UP000466794">
    <property type="component" value="Unassembled WGS sequence"/>
</dbReference>
<name>A0A7K1UPB6_9NOCA</name>